<dbReference type="RefSeq" id="WP_092870539.1">
    <property type="nucleotide sequence ID" value="NZ_FOJY01000003.1"/>
</dbReference>
<dbReference type="InterPro" id="IPR004424">
    <property type="entry name" value="IspE"/>
</dbReference>
<dbReference type="Pfam" id="PF00288">
    <property type="entry name" value="GHMP_kinases_N"/>
    <property type="match status" value="1"/>
</dbReference>
<dbReference type="InterPro" id="IPR036554">
    <property type="entry name" value="GHMP_kinase_C_sf"/>
</dbReference>
<feature type="active site" evidence="9">
    <location>
        <position position="11"/>
    </location>
</feature>
<dbReference type="EC" id="2.7.1.148" evidence="2 9"/>
<keyword evidence="6 9" id="KW-0418">Kinase</keyword>
<protein>
    <recommendedName>
        <fullName evidence="3 9">4-diphosphocytidyl-2-C-methyl-D-erythritol kinase</fullName>
        <shortName evidence="9">CMK</shortName>
        <ecNumber evidence="2 9">2.7.1.148</ecNumber>
    </recommendedName>
    <alternativeName>
        <fullName evidence="8 9">4-(cytidine-5'-diphospho)-2-C-methyl-D-erythritol kinase</fullName>
    </alternativeName>
</protein>
<dbReference type="GO" id="GO:0019288">
    <property type="term" value="P:isopentenyl diphosphate biosynthetic process, methylerythritol 4-phosphate pathway"/>
    <property type="evidence" value="ECO:0007669"/>
    <property type="project" value="UniProtKB-UniRule"/>
</dbReference>
<evidence type="ECO:0000256" key="2">
    <source>
        <dbReference type="ARBA" id="ARBA00012052"/>
    </source>
</evidence>
<evidence type="ECO:0000256" key="3">
    <source>
        <dbReference type="ARBA" id="ARBA00017473"/>
    </source>
</evidence>
<comment type="catalytic activity">
    <reaction evidence="9">
        <text>4-CDP-2-C-methyl-D-erythritol + ATP = 4-CDP-2-C-methyl-D-erythritol 2-phosphate + ADP + H(+)</text>
        <dbReference type="Rhea" id="RHEA:18437"/>
        <dbReference type="ChEBI" id="CHEBI:15378"/>
        <dbReference type="ChEBI" id="CHEBI:30616"/>
        <dbReference type="ChEBI" id="CHEBI:57823"/>
        <dbReference type="ChEBI" id="CHEBI:57919"/>
        <dbReference type="ChEBI" id="CHEBI:456216"/>
        <dbReference type="EC" id="2.7.1.148"/>
    </reaction>
</comment>
<dbReference type="Gene3D" id="3.30.70.890">
    <property type="entry name" value="GHMP kinase, C-terminal domain"/>
    <property type="match status" value="1"/>
</dbReference>
<keyword evidence="5 9" id="KW-0547">Nucleotide-binding</keyword>
<gene>
    <name evidence="9" type="primary">ispE</name>
    <name evidence="12" type="ORF">SAMN05216249_10396</name>
</gene>
<proteinExistence type="inferred from homology"/>
<name>A0A1I0W7K8_9FIRM</name>
<accession>A0A1I0W7K8</accession>
<dbReference type="GO" id="GO:0050515">
    <property type="term" value="F:4-(cytidine 5'-diphospho)-2-C-methyl-D-erythritol kinase activity"/>
    <property type="evidence" value="ECO:0007669"/>
    <property type="project" value="UniProtKB-UniRule"/>
</dbReference>
<keyword evidence="7 9" id="KW-0067">ATP-binding</keyword>
<dbReference type="UniPathway" id="UPA00056">
    <property type="reaction ID" value="UER00094"/>
</dbReference>
<evidence type="ECO:0000313" key="13">
    <source>
        <dbReference type="Proteomes" id="UP000198838"/>
    </source>
</evidence>
<sequence length="294" mass="32595">MQDIKLKARAKINLSLDVMGVRQDGYHLVSMVMQNIDLYDEITMEKTREDIIRINTNMSILPNDENNLCYKAAALMREKYHIKDGIFINLSKKIPIAAGMAGGSSDAAAVMKGINEMFDLGIKEEELREDAVKIGADVPYCIMGGTALSEGIGEILTRLPFVGELDILIAKPDISVSTKSVYESLVLDENTKHPDTLAMINAIKNKDYKKMYENMSNVLESVTITMHPVIAKIKEMMENHGADKALMSGSGPTVFGIFEDSKKAMKAAEFIKESSIAKEVFLTKTWGMLPCQIM</sequence>
<feature type="domain" description="GHMP kinase C-terminal" evidence="11">
    <location>
        <begin position="200"/>
        <end position="273"/>
    </location>
</feature>
<keyword evidence="9" id="KW-0414">Isoprene biosynthesis</keyword>
<dbReference type="EMBL" id="FOJY01000003">
    <property type="protein sequence ID" value="SFA83896.1"/>
    <property type="molecule type" value="Genomic_DNA"/>
</dbReference>
<keyword evidence="13" id="KW-1185">Reference proteome</keyword>
<evidence type="ECO:0000256" key="1">
    <source>
        <dbReference type="ARBA" id="ARBA00009684"/>
    </source>
</evidence>
<dbReference type="AlphaFoldDB" id="A0A1I0W7K8"/>
<dbReference type="SUPFAM" id="SSF54211">
    <property type="entry name" value="Ribosomal protein S5 domain 2-like"/>
    <property type="match status" value="1"/>
</dbReference>
<evidence type="ECO:0000256" key="9">
    <source>
        <dbReference type="HAMAP-Rule" id="MF_00061"/>
    </source>
</evidence>
<dbReference type="NCBIfam" id="TIGR00154">
    <property type="entry name" value="ispE"/>
    <property type="match status" value="1"/>
</dbReference>
<dbReference type="InterPro" id="IPR014721">
    <property type="entry name" value="Ribsml_uS5_D2-typ_fold_subgr"/>
</dbReference>
<organism evidence="12 13">
    <name type="scientific">Acetitomaculum ruminis DSM 5522</name>
    <dbReference type="NCBI Taxonomy" id="1120918"/>
    <lineage>
        <taxon>Bacteria</taxon>
        <taxon>Bacillati</taxon>
        <taxon>Bacillota</taxon>
        <taxon>Clostridia</taxon>
        <taxon>Lachnospirales</taxon>
        <taxon>Lachnospiraceae</taxon>
        <taxon>Acetitomaculum</taxon>
    </lineage>
</organism>
<evidence type="ECO:0000259" key="11">
    <source>
        <dbReference type="Pfam" id="PF08544"/>
    </source>
</evidence>
<dbReference type="HAMAP" id="MF_00061">
    <property type="entry name" value="IspE"/>
    <property type="match status" value="1"/>
</dbReference>
<dbReference type="Pfam" id="PF08544">
    <property type="entry name" value="GHMP_kinases_C"/>
    <property type="match status" value="1"/>
</dbReference>
<feature type="active site" evidence="9">
    <location>
        <position position="137"/>
    </location>
</feature>
<dbReference type="InterPro" id="IPR013750">
    <property type="entry name" value="GHMP_kinase_C_dom"/>
</dbReference>
<dbReference type="SUPFAM" id="SSF55060">
    <property type="entry name" value="GHMP Kinase, C-terminal domain"/>
    <property type="match status" value="1"/>
</dbReference>
<evidence type="ECO:0000256" key="4">
    <source>
        <dbReference type="ARBA" id="ARBA00022679"/>
    </source>
</evidence>
<comment type="similarity">
    <text evidence="1 9">Belongs to the GHMP kinase family. IspE subfamily.</text>
</comment>
<dbReference type="Proteomes" id="UP000198838">
    <property type="component" value="Unassembled WGS sequence"/>
</dbReference>
<dbReference type="OrthoDB" id="9809438at2"/>
<comment type="function">
    <text evidence="9">Catalyzes the phosphorylation of the position 2 hydroxy group of 4-diphosphocytidyl-2C-methyl-D-erythritol.</text>
</comment>
<evidence type="ECO:0000256" key="5">
    <source>
        <dbReference type="ARBA" id="ARBA00022741"/>
    </source>
</evidence>
<evidence type="ECO:0000256" key="7">
    <source>
        <dbReference type="ARBA" id="ARBA00022840"/>
    </source>
</evidence>
<dbReference type="InterPro" id="IPR020568">
    <property type="entry name" value="Ribosomal_Su5_D2-typ_SF"/>
</dbReference>
<dbReference type="STRING" id="1120918.SAMN05216249_10396"/>
<dbReference type="GO" id="GO:0005524">
    <property type="term" value="F:ATP binding"/>
    <property type="evidence" value="ECO:0007669"/>
    <property type="project" value="UniProtKB-UniRule"/>
</dbReference>
<dbReference type="PANTHER" id="PTHR43527:SF2">
    <property type="entry name" value="4-DIPHOSPHOCYTIDYL-2-C-METHYL-D-ERYTHRITOL KINASE, CHLOROPLASTIC"/>
    <property type="match status" value="1"/>
</dbReference>
<comment type="pathway">
    <text evidence="9">Isoprenoid biosynthesis; isopentenyl diphosphate biosynthesis via DXP pathway; isopentenyl diphosphate from 1-deoxy-D-xylulose 5-phosphate: step 3/6.</text>
</comment>
<dbReference type="PANTHER" id="PTHR43527">
    <property type="entry name" value="4-DIPHOSPHOCYTIDYL-2-C-METHYL-D-ERYTHRITOL KINASE, CHLOROPLASTIC"/>
    <property type="match status" value="1"/>
</dbReference>
<dbReference type="PRINTS" id="PR00958">
    <property type="entry name" value="HOMSERKINASE"/>
</dbReference>
<dbReference type="NCBIfam" id="NF011202">
    <property type="entry name" value="PRK14608.1"/>
    <property type="match status" value="1"/>
</dbReference>
<feature type="domain" description="GHMP kinase N-terminal" evidence="10">
    <location>
        <begin position="67"/>
        <end position="145"/>
    </location>
</feature>
<dbReference type="InterPro" id="IPR006204">
    <property type="entry name" value="GHMP_kinase_N_dom"/>
</dbReference>
<reference evidence="12 13" key="1">
    <citation type="submission" date="2016-10" db="EMBL/GenBank/DDBJ databases">
        <authorList>
            <person name="de Groot N.N."/>
        </authorList>
    </citation>
    <scope>NUCLEOTIDE SEQUENCE [LARGE SCALE GENOMIC DNA]</scope>
    <source>
        <strain evidence="12 13">DSM 5522</strain>
    </source>
</reference>
<keyword evidence="4 9" id="KW-0808">Transferase</keyword>
<dbReference type="Gene3D" id="3.30.230.10">
    <property type="match status" value="1"/>
</dbReference>
<evidence type="ECO:0000256" key="8">
    <source>
        <dbReference type="ARBA" id="ARBA00032554"/>
    </source>
</evidence>
<dbReference type="GO" id="GO:0016114">
    <property type="term" value="P:terpenoid biosynthetic process"/>
    <property type="evidence" value="ECO:0007669"/>
    <property type="project" value="UniProtKB-UniRule"/>
</dbReference>
<feature type="binding site" evidence="9">
    <location>
        <begin position="95"/>
        <end position="105"/>
    </location>
    <ligand>
        <name>ATP</name>
        <dbReference type="ChEBI" id="CHEBI:30616"/>
    </ligand>
</feature>
<evidence type="ECO:0000313" key="12">
    <source>
        <dbReference type="EMBL" id="SFA83896.1"/>
    </source>
</evidence>
<evidence type="ECO:0000256" key="6">
    <source>
        <dbReference type="ARBA" id="ARBA00022777"/>
    </source>
</evidence>
<dbReference type="PIRSF" id="PIRSF010376">
    <property type="entry name" value="IspE"/>
    <property type="match status" value="1"/>
</dbReference>
<evidence type="ECO:0000259" key="10">
    <source>
        <dbReference type="Pfam" id="PF00288"/>
    </source>
</evidence>